<keyword evidence="5" id="KW-1133">Transmembrane helix</keyword>
<organism evidence="6 7">
    <name type="scientific">Ceratopteris richardii</name>
    <name type="common">Triangle waterfern</name>
    <dbReference type="NCBI Taxonomy" id="49495"/>
    <lineage>
        <taxon>Eukaryota</taxon>
        <taxon>Viridiplantae</taxon>
        <taxon>Streptophyta</taxon>
        <taxon>Embryophyta</taxon>
        <taxon>Tracheophyta</taxon>
        <taxon>Polypodiopsida</taxon>
        <taxon>Polypodiidae</taxon>
        <taxon>Polypodiales</taxon>
        <taxon>Pteridineae</taxon>
        <taxon>Pteridaceae</taxon>
        <taxon>Parkerioideae</taxon>
        <taxon>Ceratopteris</taxon>
    </lineage>
</organism>
<keyword evidence="5" id="KW-0472">Membrane</keyword>
<proteinExistence type="inferred from homology"/>
<dbReference type="GO" id="GO:0005179">
    <property type="term" value="F:hormone activity"/>
    <property type="evidence" value="ECO:0007669"/>
    <property type="project" value="UniProtKB-KW"/>
</dbReference>
<dbReference type="GO" id="GO:0009506">
    <property type="term" value="C:plasmodesma"/>
    <property type="evidence" value="ECO:0007669"/>
    <property type="project" value="TreeGrafter"/>
</dbReference>
<keyword evidence="4" id="KW-1015">Disulfide bond</keyword>
<dbReference type="OrthoDB" id="1863600at2759"/>
<evidence type="ECO:0000256" key="5">
    <source>
        <dbReference type="SAM" id="Phobius"/>
    </source>
</evidence>
<accession>A0A8T2RHD0</accession>
<keyword evidence="3" id="KW-0732">Signal</keyword>
<evidence type="ECO:0000256" key="4">
    <source>
        <dbReference type="ARBA" id="ARBA00023157"/>
    </source>
</evidence>
<dbReference type="InterPro" id="IPR008801">
    <property type="entry name" value="RALF"/>
</dbReference>
<keyword evidence="2" id="KW-0372">Hormone</keyword>
<comment type="caution">
    <text evidence="6">The sequence shown here is derived from an EMBL/GenBank/DDBJ whole genome shotgun (WGS) entry which is preliminary data.</text>
</comment>
<evidence type="ECO:0000256" key="2">
    <source>
        <dbReference type="ARBA" id="ARBA00022702"/>
    </source>
</evidence>
<sequence>MAWKLSYTRYLAQGVLVLAMIMTVVAITAVVASPAVVGVGHYCNAMTGQCGFRVDGLLEDVEEMDRRQLGVSYLQARHISYGALSRDRVPCSRVGRSYYGCRGSGPVNPYRRYCSRITRCARDDS</sequence>
<protein>
    <submittedName>
        <fullName evidence="6">Uncharacterized protein</fullName>
    </submittedName>
</protein>
<evidence type="ECO:0000313" key="7">
    <source>
        <dbReference type="Proteomes" id="UP000825935"/>
    </source>
</evidence>
<dbReference type="EMBL" id="CM035432">
    <property type="protein sequence ID" value="KAH7295214.1"/>
    <property type="molecule type" value="Genomic_DNA"/>
</dbReference>
<reference evidence="6 7" key="1">
    <citation type="submission" date="2021-08" db="EMBL/GenBank/DDBJ databases">
        <title>WGS assembly of Ceratopteris richardii.</title>
        <authorList>
            <person name="Marchant D.B."/>
            <person name="Chen G."/>
            <person name="Jenkins J."/>
            <person name="Shu S."/>
            <person name="Leebens-Mack J."/>
            <person name="Grimwood J."/>
            <person name="Schmutz J."/>
            <person name="Soltis P."/>
            <person name="Soltis D."/>
            <person name="Chen Z.-H."/>
        </authorList>
    </citation>
    <scope>NUCLEOTIDE SEQUENCE [LARGE SCALE GENOMIC DNA]</scope>
    <source>
        <strain evidence="6">Whitten #5841</strain>
        <tissue evidence="6">Leaf</tissue>
    </source>
</reference>
<dbReference type="GO" id="GO:0019722">
    <property type="term" value="P:calcium-mediated signaling"/>
    <property type="evidence" value="ECO:0007669"/>
    <property type="project" value="TreeGrafter"/>
</dbReference>
<keyword evidence="7" id="KW-1185">Reference proteome</keyword>
<feature type="transmembrane region" description="Helical" evidence="5">
    <location>
        <begin position="12"/>
        <end position="37"/>
    </location>
</feature>
<evidence type="ECO:0000256" key="3">
    <source>
        <dbReference type="ARBA" id="ARBA00022729"/>
    </source>
</evidence>
<gene>
    <name evidence="6" type="ORF">KP509_27G037500</name>
</gene>
<dbReference type="Pfam" id="PF05498">
    <property type="entry name" value="RALF"/>
    <property type="match status" value="1"/>
</dbReference>
<evidence type="ECO:0000313" key="6">
    <source>
        <dbReference type="EMBL" id="KAH7295214.1"/>
    </source>
</evidence>
<keyword evidence="5" id="KW-0812">Transmembrane</keyword>
<comment type="similarity">
    <text evidence="1">Belongs to the plant rapid alkalinization factor (RALF) family.</text>
</comment>
<dbReference type="PANTHER" id="PTHR33136">
    <property type="entry name" value="RAPID ALKALINIZATION FACTOR-LIKE"/>
    <property type="match status" value="1"/>
</dbReference>
<name>A0A8T2RHD0_CERRI</name>
<evidence type="ECO:0000256" key="1">
    <source>
        <dbReference type="ARBA" id="ARBA00009178"/>
    </source>
</evidence>
<dbReference type="Proteomes" id="UP000825935">
    <property type="component" value="Chromosome 27"/>
</dbReference>
<dbReference type="PANTHER" id="PTHR33136:SF6">
    <property type="entry name" value="PROTEIN RALF-LIKE 34"/>
    <property type="match status" value="1"/>
</dbReference>
<dbReference type="AlphaFoldDB" id="A0A8T2RHD0"/>